<dbReference type="SMART" id="SM00128">
    <property type="entry name" value="IPPc"/>
    <property type="match status" value="1"/>
</dbReference>
<sequence length="1001" mass="111169">MSDPLYIFNRSQSEIVVESLLASSNLRSSMPTQQIQSLRVFVATWNVGGKSPHSGLNLDALLHVHSEFDVYVLGFQEIVPLNAGNVLVLGDNEPAAKWLAMINQSLNKSSSSSGGRLSPKTPSFGAGSMFFAKPSLKKISESFRTECRRKLKICNCSTFSEDIVRKYGRESCFRCPEGLVNQSGVLSDDEEDEDDDDDDEDEDEGGGKVASLVSNQMTMKYGLVASKQMVGIFLTVWMRKELIQHVSHLRISSVTRGIMGCLGNKGCIAVSLQLYKTSFCFICSHLASGEREGDERRRNLDVIEILKNTSFPRICRTSFTRVPDRITKHDRVIWLGDLNYRIALSYSETKTLLDKNAWDTLLNKDQLKIERDAGRVFKGWHEGKIFFAPTYKYSYNSDAYAGDTSKEKKNKRRTPAWCDRILWHGDGIRQLSYVRGESRFSDHRPVCSVFVVDVEPSPLPPNIACKSTPYPKLCRTILSAVKSSPSDPYHYGKFTMKQCLKQARRLSKVINRFAQRVEADPGTSTVEEVSAVADCGELAELSVEYLETVTEELKAAELMTAALVDRVTSLLGGVVTNQQTCLDGLVDAKSGFATAIGTPLGNLTRLYSVSLGLVSHALNRNLKRYKGSKGKIFGGGNKPVREPLETLIKVLRKTCDKGKDCRKANRNLGELGETSGGSILVREAVTVGPYETDNFPTITEAVAAAPNHTFPEQGYFVIYARAGLYEEYVVISNKKRNIMLIGDGINKTIISGNHSFIDGWTTYNSSTFAVVGDRFVAVDVTFRNTAGPEKHQAVAVRNNADGSTFYRCSFEGYQDTLYVHSLRQFYRECDIYGTIDFIFGNAAAIFQNCNIYARKPMANQKNAVTAHGRTDPNQKTGISIINCTIGAAPDLAADPKSTMTFLGRPWKPYSRTVYIQSYISDVVQPVGWLEWNGTTGLDTISYGEFDNFGPGADTSKRVQWSGYSLLNLAQAMNFTVYNFTLGDTWLPQTDIPFYGGLLHTE</sequence>
<keyword evidence="6" id="KW-0063">Aspartyl esterase</keyword>
<comment type="similarity">
    <text evidence="2">In the N-terminal section; belongs to the PMEI family.</text>
</comment>
<proteinExistence type="inferred from homology"/>
<dbReference type="GO" id="GO:0042545">
    <property type="term" value="P:cell wall modification"/>
    <property type="evidence" value="ECO:0007669"/>
    <property type="project" value="InterPro"/>
</dbReference>
<dbReference type="InterPro" id="IPR000300">
    <property type="entry name" value="IPPc"/>
</dbReference>
<dbReference type="GO" id="GO:0045490">
    <property type="term" value="P:pectin catabolic process"/>
    <property type="evidence" value="ECO:0007669"/>
    <property type="project" value="UniProtKB-UniPathway"/>
</dbReference>
<protein>
    <submittedName>
        <fullName evidence="11">(thale cress) hypothetical protein</fullName>
    </submittedName>
</protein>
<feature type="domain" description="Inositol polyphosphate-related phosphatase" evidence="9">
    <location>
        <begin position="149"/>
        <end position="458"/>
    </location>
</feature>
<organism evidence="11 12">
    <name type="scientific">Arabidopsis thaliana</name>
    <name type="common">Mouse-ear cress</name>
    <dbReference type="NCBI Taxonomy" id="3702"/>
    <lineage>
        <taxon>Eukaryota</taxon>
        <taxon>Viridiplantae</taxon>
        <taxon>Streptophyta</taxon>
        <taxon>Embryophyta</taxon>
        <taxon>Tracheophyta</taxon>
        <taxon>Spermatophyta</taxon>
        <taxon>Magnoliopsida</taxon>
        <taxon>eudicotyledons</taxon>
        <taxon>Gunneridae</taxon>
        <taxon>Pentapetalae</taxon>
        <taxon>rosids</taxon>
        <taxon>malvids</taxon>
        <taxon>Brassicales</taxon>
        <taxon>Brassicaceae</taxon>
        <taxon>Camelineae</taxon>
        <taxon>Arabidopsis</taxon>
    </lineage>
</organism>
<comment type="similarity">
    <text evidence="3">In the C-terminal section; belongs to the pectinesterase family.</text>
</comment>
<dbReference type="SUPFAM" id="SSF56219">
    <property type="entry name" value="DNase I-like"/>
    <property type="match status" value="1"/>
</dbReference>
<dbReference type="GO" id="GO:0030599">
    <property type="term" value="F:pectinesterase activity"/>
    <property type="evidence" value="ECO:0007669"/>
    <property type="project" value="InterPro"/>
</dbReference>
<dbReference type="FunFam" id="2.160.20.10:FF:000001">
    <property type="entry name" value="Pectinesterase"/>
    <property type="match status" value="1"/>
</dbReference>
<dbReference type="Proteomes" id="UP000516314">
    <property type="component" value="Chromosome 5"/>
</dbReference>
<keyword evidence="5" id="KW-0378">Hydrolase</keyword>
<reference evidence="11 12" key="1">
    <citation type="submission" date="2020-09" db="EMBL/GenBank/DDBJ databases">
        <authorList>
            <person name="Ashkenazy H."/>
        </authorList>
    </citation>
    <scope>NUCLEOTIDE SEQUENCE [LARGE SCALE GENOMIC DNA]</scope>
    <source>
        <strain evidence="12">cv. Cdm-0</strain>
    </source>
</reference>
<dbReference type="SUPFAM" id="SSF51126">
    <property type="entry name" value="Pectin lyase-like"/>
    <property type="match status" value="1"/>
</dbReference>
<dbReference type="EMBL" id="LR881470">
    <property type="protein sequence ID" value="CAD5330847.1"/>
    <property type="molecule type" value="Genomic_DNA"/>
</dbReference>
<dbReference type="Gene3D" id="1.20.140.40">
    <property type="entry name" value="Invertase/pectin methylesterase inhibitor family protein"/>
    <property type="match status" value="1"/>
</dbReference>
<evidence type="ECO:0000313" key="11">
    <source>
        <dbReference type="EMBL" id="CAD5330847.1"/>
    </source>
</evidence>
<gene>
    <name evidence="11" type="ORF">AT9943_LOCUS18355</name>
</gene>
<dbReference type="Pfam" id="PF01095">
    <property type="entry name" value="Pectinesterase"/>
    <property type="match status" value="1"/>
</dbReference>
<dbReference type="SMART" id="SM00856">
    <property type="entry name" value="PMEI"/>
    <property type="match status" value="1"/>
</dbReference>
<dbReference type="InterPro" id="IPR036691">
    <property type="entry name" value="Endo/exonu/phosph_ase_sf"/>
</dbReference>
<evidence type="ECO:0000256" key="8">
    <source>
        <dbReference type="SAM" id="MobiDB-lite"/>
    </source>
</evidence>
<dbReference type="Gene3D" id="3.60.10.10">
    <property type="entry name" value="Endonuclease/exonuclease/phosphatase"/>
    <property type="match status" value="2"/>
</dbReference>
<dbReference type="Pfam" id="PF04043">
    <property type="entry name" value="PMEI"/>
    <property type="match status" value="1"/>
</dbReference>
<dbReference type="AlphaFoldDB" id="A0A7G2F8F8"/>
<evidence type="ECO:0000256" key="4">
    <source>
        <dbReference type="ARBA" id="ARBA00010768"/>
    </source>
</evidence>
<dbReference type="PROSITE" id="PS00503">
    <property type="entry name" value="PECTINESTERASE_2"/>
    <property type="match status" value="1"/>
</dbReference>
<dbReference type="InterPro" id="IPR035513">
    <property type="entry name" value="Invertase/methylesterase_inhib"/>
</dbReference>
<feature type="domain" description="Pectinesterase inhibitor" evidence="10">
    <location>
        <begin position="456"/>
        <end position="613"/>
    </location>
</feature>
<dbReference type="PANTHER" id="PTHR45666">
    <property type="entry name" value="TYPE IV INOSITOL POLYPHOSPHATE 5-PHOSPHATASE 9"/>
    <property type="match status" value="1"/>
</dbReference>
<evidence type="ECO:0000256" key="1">
    <source>
        <dbReference type="ARBA" id="ARBA00005184"/>
    </source>
</evidence>
<dbReference type="CDD" id="cd15798">
    <property type="entry name" value="PMEI-like_3"/>
    <property type="match status" value="1"/>
</dbReference>
<evidence type="ECO:0000259" key="10">
    <source>
        <dbReference type="SMART" id="SM00856"/>
    </source>
</evidence>
<evidence type="ECO:0000259" key="9">
    <source>
        <dbReference type="SMART" id="SM00128"/>
    </source>
</evidence>
<comment type="similarity">
    <text evidence="4">Belongs to the inositol polyphosphate 5-phosphatase family.</text>
</comment>
<accession>A0A7G2F8F8</accession>
<evidence type="ECO:0000256" key="2">
    <source>
        <dbReference type="ARBA" id="ARBA00006027"/>
    </source>
</evidence>
<comment type="pathway">
    <text evidence="1">Glycan metabolism; pectin degradation; 2-dehydro-3-deoxy-D-gluconate from pectin: step 1/5.</text>
</comment>
<dbReference type="FunFam" id="3.60.10.10:FF:000092">
    <property type="entry name" value="Type I inositol polyphosphate 5-phosphatase 5"/>
    <property type="match status" value="1"/>
</dbReference>
<evidence type="ECO:0000256" key="5">
    <source>
        <dbReference type="ARBA" id="ARBA00022801"/>
    </source>
</evidence>
<dbReference type="SUPFAM" id="SSF101148">
    <property type="entry name" value="Plant invertase/pectin methylesterase inhibitor"/>
    <property type="match status" value="1"/>
</dbReference>
<dbReference type="GO" id="GO:0004857">
    <property type="term" value="F:enzyme inhibitor activity"/>
    <property type="evidence" value="ECO:0007669"/>
    <property type="project" value="InterPro"/>
</dbReference>
<dbReference type="InterPro" id="IPR011050">
    <property type="entry name" value="Pectin_lyase_fold/virulence"/>
</dbReference>
<dbReference type="InterPro" id="IPR012334">
    <property type="entry name" value="Pectin_lyas_fold"/>
</dbReference>
<dbReference type="InterPro" id="IPR006501">
    <property type="entry name" value="Pectinesterase_inhib_dom"/>
</dbReference>
<dbReference type="InterPro" id="IPR033131">
    <property type="entry name" value="Pectinesterase_Asp_AS"/>
</dbReference>
<dbReference type="InterPro" id="IPR000070">
    <property type="entry name" value="Pectinesterase_cat"/>
</dbReference>
<dbReference type="GO" id="GO:0046856">
    <property type="term" value="P:phosphatidylinositol dephosphorylation"/>
    <property type="evidence" value="ECO:0007669"/>
    <property type="project" value="InterPro"/>
</dbReference>
<evidence type="ECO:0000313" key="12">
    <source>
        <dbReference type="Proteomes" id="UP000516314"/>
    </source>
</evidence>
<feature type="active site" evidence="7">
    <location>
        <position position="836"/>
    </location>
</feature>
<feature type="region of interest" description="Disordered" evidence="8">
    <location>
        <begin position="183"/>
        <end position="209"/>
    </location>
</feature>
<evidence type="ECO:0000256" key="3">
    <source>
        <dbReference type="ARBA" id="ARBA00007786"/>
    </source>
</evidence>
<dbReference type="PANTHER" id="PTHR45666:SF20">
    <property type="entry name" value="TYPE I INOSITOL POLYPHOSPHATE 5-PHOSPHATASE 10"/>
    <property type="match status" value="1"/>
</dbReference>
<dbReference type="UniPathway" id="UPA00545">
    <property type="reaction ID" value="UER00823"/>
</dbReference>
<evidence type="ECO:0000256" key="6">
    <source>
        <dbReference type="ARBA" id="ARBA00023085"/>
    </source>
</evidence>
<dbReference type="Pfam" id="PF22669">
    <property type="entry name" value="Exo_endo_phos2"/>
    <property type="match status" value="1"/>
</dbReference>
<evidence type="ECO:0000256" key="7">
    <source>
        <dbReference type="PROSITE-ProRule" id="PRU10040"/>
    </source>
</evidence>
<dbReference type="Gene3D" id="2.160.20.10">
    <property type="entry name" value="Single-stranded right-handed beta-helix, Pectin lyase-like"/>
    <property type="match status" value="1"/>
</dbReference>
<dbReference type="InterPro" id="IPR045849">
    <property type="entry name" value="IP5P_plant"/>
</dbReference>
<name>A0A7G2F8F8_ARATH</name>
<feature type="compositionally biased region" description="Acidic residues" evidence="8">
    <location>
        <begin position="187"/>
        <end position="204"/>
    </location>
</feature>
<dbReference type="GO" id="GO:0004445">
    <property type="term" value="F:inositol-polyphosphate 5-phosphatase activity"/>
    <property type="evidence" value="ECO:0007669"/>
    <property type="project" value="InterPro"/>
</dbReference>